<evidence type="ECO:0000313" key="4">
    <source>
        <dbReference type="Proteomes" id="UP000297635"/>
    </source>
</evidence>
<reference evidence="3 4" key="1">
    <citation type="submission" date="2019-02" db="EMBL/GenBank/DDBJ databases">
        <title>Isolation and identification of novel species under the genus Muribaculum.</title>
        <authorList>
            <person name="Miyake S."/>
            <person name="Ding Y."/>
            <person name="Low A."/>
            <person name="Soh M."/>
            <person name="Seedorf H."/>
        </authorList>
    </citation>
    <scope>NUCLEOTIDE SEQUENCE [LARGE SCALE GENOMIC DNA]</scope>
    <source>
        <strain evidence="3 4">TLL-A3</strain>
    </source>
</reference>
<evidence type="ECO:0000313" key="3">
    <source>
        <dbReference type="EMBL" id="TGG39471.1"/>
    </source>
</evidence>
<dbReference type="PROSITE" id="PS51257">
    <property type="entry name" value="PROKAR_LIPOPROTEIN"/>
    <property type="match status" value="1"/>
</dbReference>
<sequence length="813" mass="90214">MINFRQIVRIAASVPLLWGAVACSDTVFDRTEDPEALPGDRAATIEVPLRLHPEKPKVIGKPLVNDIPSRAEGDNDDEEKPADPEKAAEEALHDIWVFQFDSIGNQLIAPRYYEVVSTEIRKLNIRLAEGEDSHVYVLANTGDPEWAKNKDLSTIEKFVGYEYPFTEENVEMGKDEYLLMEGNVKETIRKETDLLPIDIHLTRMMAKISFKYVTAEAAKGLVVTRVIINNMPEKMRMEETPKEQNYPLGDEFVTRSVTIDKQLASGEVYTFYMPANRRGTNGNTDPGTKNDGAPEKALYVQLFVSSKSNGSNFLYTIYLGANDVNDFNVRRNHNYNITLNINSEHRDNRVLAAPANCFVLAHNDEIMFDPYTRTETGGGWKYTDYVNKKDPKKKITSVSIIWQQANVIGNNSSNDRVWLDKYDRIHVKSGTANGNALIAGYNADHEVVWSWHIWVNNDKPAELAAAVPYYTFEWDAKGIKTAQGRTRKGRSLMTCNLGALSRSRKPSRPADTFGCHYQWGRKDPFPAAWGRGEAGSSYGSLGGQKNYDKAYIGQLYDNSYKQIPMTSQTGNKVNTGYIFDVAQTSATVGTIEYSIKNPTKFISPLLDTDGSVQNPSLASQCVAGTDGDWYFPNPNHADNLWGGTSFTSALQYVVDSASGAILSDNGATEKSIFDPCPAGWMVPPGDMWLSFTKTGVNTGSDDYPSMNTKDSKAVNEAARGYNMCMTKVFKNAGLSGAADITVFFPSQGVRMAGGTFNQVGYCGNYHTTTGGKGGRTNAFHMHTPSFMYPFETGFGYTRRATGCSIRCVRDVDD</sequence>
<proteinExistence type="predicted"/>
<dbReference type="AlphaFoldDB" id="A0A4Z0V410"/>
<feature type="domain" description="DUF4906" evidence="2">
    <location>
        <begin position="269"/>
        <end position="338"/>
    </location>
</feature>
<gene>
    <name evidence="3" type="ORF">EZ315_01655</name>
</gene>
<dbReference type="RefSeq" id="WP_135470047.1">
    <property type="nucleotide sequence ID" value="NZ_CASJPC010000002.1"/>
</dbReference>
<comment type="caution">
    <text evidence="3">The sequence shown here is derived from an EMBL/GenBank/DDBJ whole genome shotgun (WGS) entry which is preliminary data.</text>
</comment>
<accession>A0A4Z0V410</accession>
<dbReference type="InterPro" id="IPR032594">
    <property type="entry name" value="DUF4906"/>
</dbReference>
<organism evidence="3 4">
    <name type="scientific">Duncaniella freteri</name>
    <dbReference type="NCBI Taxonomy" id="2530391"/>
    <lineage>
        <taxon>Bacteria</taxon>
        <taxon>Pseudomonadati</taxon>
        <taxon>Bacteroidota</taxon>
        <taxon>Bacteroidia</taxon>
        <taxon>Bacteroidales</taxon>
        <taxon>Muribaculaceae</taxon>
        <taxon>Duncaniella</taxon>
    </lineage>
</organism>
<dbReference type="GeneID" id="82148478"/>
<keyword evidence="4" id="KW-1185">Reference proteome</keyword>
<protein>
    <submittedName>
        <fullName evidence="3">DUF4906 domain-containing protein</fullName>
    </submittedName>
</protein>
<dbReference type="EMBL" id="SJSA01000001">
    <property type="protein sequence ID" value="TGG39471.1"/>
    <property type="molecule type" value="Genomic_DNA"/>
</dbReference>
<evidence type="ECO:0000259" key="2">
    <source>
        <dbReference type="Pfam" id="PF16249"/>
    </source>
</evidence>
<dbReference type="Gene3D" id="2.60.40.2580">
    <property type="match status" value="1"/>
</dbReference>
<name>A0A4Z0V410_9BACT</name>
<dbReference type="Pfam" id="PF16249">
    <property type="entry name" value="DUF4906"/>
    <property type="match status" value="1"/>
</dbReference>
<evidence type="ECO:0000256" key="1">
    <source>
        <dbReference type="SAM" id="MobiDB-lite"/>
    </source>
</evidence>
<dbReference type="Proteomes" id="UP000297635">
    <property type="component" value="Unassembled WGS sequence"/>
</dbReference>
<feature type="region of interest" description="Disordered" evidence="1">
    <location>
        <begin position="59"/>
        <end position="86"/>
    </location>
</feature>